<name>A0ABP8DD09_9ACTN</name>
<evidence type="ECO:0000313" key="11">
    <source>
        <dbReference type="Proteomes" id="UP001500620"/>
    </source>
</evidence>
<evidence type="ECO:0000256" key="3">
    <source>
        <dbReference type="ARBA" id="ARBA00022475"/>
    </source>
</evidence>
<evidence type="ECO:0000256" key="1">
    <source>
        <dbReference type="ARBA" id="ARBA00004651"/>
    </source>
</evidence>
<keyword evidence="11" id="KW-1185">Reference proteome</keyword>
<evidence type="ECO:0000256" key="4">
    <source>
        <dbReference type="ARBA" id="ARBA00022692"/>
    </source>
</evidence>
<dbReference type="PANTHER" id="PTHR43227">
    <property type="entry name" value="BLL4140 PROTEIN"/>
    <property type="match status" value="1"/>
</dbReference>
<dbReference type="InterPro" id="IPR035906">
    <property type="entry name" value="MetI-like_sf"/>
</dbReference>
<dbReference type="SUPFAM" id="SSF161098">
    <property type="entry name" value="MetI-like"/>
    <property type="match status" value="1"/>
</dbReference>
<sequence>MSVQARAGAAEPEAVRTTGGGVADSGPATPPRRTRRHRWRRDRILVAFMVPGLLYYAIFHYGALFGSALAFVDYVPFLGLSGSRWVGLDNFQRLFGDAAFWRATANTLEISVLQLVFFFPAPLALAMLLHSLTGTRVKRFVQSVVYLPHFVSWVIVIALFQQMLGATGVLNGFLADGGLHTVHILGDPGAFKPLMVAQVIWKDTGWGTIIFLAALTQVDEQLYEAAALDGASPWRRFWHVTLPAIRPVIVLLLVLRLGEILSVGFEQILLQRDAFGPRAAEIIDTFVYYHGIQDGDFGFAAAAGLFKGVVGIALVYAANKISHRMGESGVYQ</sequence>
<dbReference type="Pfam" id="PF00528">
    <property type="entry name" value="BPD_transp_1"/>
    <property type="match status" value="1"/>
</dbReference>
<proteinExistence type="inferred from homology"/>
<keyword evidence="5 7" id="KW-1133">Transmembrane helix</keyword>
<evidence type="ECO:0000259" key="9">
    <source>
        <dbReference type="PROSITE" id="PS50928"/>
    </source>
</evidence>
<evidence type="ECO:0000256" key="2">
    <source>
        <dbReference type="ARBA" id="ARBA00022448"/>
    </source>
</evidence>
<comment type="caution">
    <text evidence="10">The sequence shown here is derived from an EMBL/GenBank/DDBJ whole genome shotgun (WGS) entry which is preliminary data.</text>
</comment>
<organism evidence="10 11">
    <name type="scientific">Dactylosporangium darangshiense</name>
    <dbReference type="NCBI Taxonomy" id="579108"/>
    <lineage>
        <taxon>Bacteria</taxon>
        <taxon>Bacillati</taxon>
        <taxon>Actinomycetota</taxon>
        <taxon>Actinomycetes</taxon>
        <taxon>Micromonosporales</taxon>
        <taxon>Micromonosporaceae</taxon>
        <taxon>Dactylosporangium</taxon>
    </lineage>
</organism>
<dbReference type="EMBL" id="BAABAT010000014">
    <property type="protein sequence ID" value="GAA4252950.1"/>
    <property type="molecule type" value="Genomic_DNA"/>
</dbReference>
<feature type="region of interest" description="Disordered" evidence="8">
    <location>
        <begin position="1"/>
        <end position="36"/>
    </location>
</feature>
<protein>
    <submittedName>
        <fullName evidence="10">ABC transporter permease subunit</fullName>
    </submittedName>
</protein>
<dbReference type="PROSITE" id="PS50928">
    <property type="entry name" value="ABC_TM1"/>
    <property type="match status" value="1"/>
</dbReference>
<feature type="transmembrane region" description="Helical" evidence="7">
    <location>
        <begin position="297"/>
        <end position="318"/>
    </location>
</feature>
<dbReference type="Gene3D" id="1.10.3720.10">
    <property type="entry name" value="MetI-like"/>
    <property type="match status" value="1"/>
</dbReference>
<dbReference type="Proteomes" id="UP001500620">
    <property type="component" value="Unassembled WGS sequence"/>
</dbReference>
<dbReference type="PANTHER" id="PTHR43227:SF11">
    <property type="entry name" value="BLL4140 PROTEIN"/>
    <property type="match status" value="1"/>
</dbReference>
<dbReference type="InterPro" id="IPR000515">
    <property type="entry name" value="MetI-like"/>
</dbReference>
<reference evidence="11" key="1">
    <citation type="journal article" date="2019" name="Int. J. Syst. Evol. Microbiol.">
        <title>The Global Catalogue of Microorganisms (GCM) 10K type strain sequencing project: providing services to taxonomists for standard genome sequencing and annotation.</title>
        <authorList>
            <consortium name="The Broad Institute Genomics Platform"/>
            <consortium name="The Broad Institute Genome Sequencing Center for Infectious Disease"/>
            <person name="Wu L."/>
            <person name="Ma J."/>
        </authorList>
    </citation>
    <scope>NUCLEOTIDE SEQUENCE [LARGE SCALE GENOMIC DNA]</scope>
    <source>
        <strain evidence="11">JCM 17441</strain>
    </source>
</reference>
<evidence type="ECO:0000313" key="10">
    <source>
        <dbReference type="EMBL" id="GAA4252950.1"/>
    </source>
</evidence>
<evidence type="ECO:0000256" key="7">
    <source>
        <dbReference type="RuleBase" id="RU363032"/>
    </source>
</evidence>
<keyword evidence="2 7" id="KW-0813">Transport</keyword>
<evidence type="ECO:0000256" key="8">
    <source>
        <dbReference type="SAM" id="MobiDB-lite"/>
    </source>
</evidence>
<gene>
    <name evidence="10" type="ORF">GCM10022255_051800</name>
</gene>
<evidence type="ECO:0000256" key="6">
    <source>
        <dbReference type="ARBA" id="ARBA00023136"/>
    </source>
</evidence>
<accession>A0ABP8DD09</accession>
<feature type="domain" description="ABC transmembrane type-1" evidence="9">
    <location>
        <begin position="104"/>
        <end position="318"/>
    </location>
</feature>
<keyword evidence="3" id="KW-1003">Cell membrane</keyword>
<comment type="subcellular location">
    <subcellularLocation>
        <location evidence="1 7">Cell membrane</location>
        <topology evidence="1 7">Multi-pass membrane protein</topology>
    </subcellularLocation>
</comment>
<feature type="transmembrane region" description="Helical" evidence="7">
    <location>
        <begin position="110"/>
        <end position="132"/>
    </location>
</feature>
<dbReference type="RefSeq" id="WP_345129967.1">
    <property type="nucleotide sequence ID" value="NZ_BAABAT010000014.1"/>
</dbReference>
<feature type="transmembrane region" description="Helical" evidence="7">
    <location>
        <begin position="144"/>
        <end position="164"/>
    </location>
</feature>
<feature type="transmembrane region" description="Helical" evidence="7">
    <location>
        <begin position="44"/>
        <end position="72"/>
    </location>
</feature>
<keyword evidence="6 7" id="KW-0472">Membrane</keyword>
<dbReference type="CDD" id="cd06261">
    <property type="entry name" value="TM_PBP2"/>
    <property type="match status" value="1"/>
</dbReference>
<evidence type="ECO:0000256" key="5">
    <source>
        <dbReference type="ARBA" id="ARBA00022989"/>
    </source>
</evidence>
<dbReference type="InterPro" id="IPR050809">
    <property type="entry name" value="UgpAE/MalFG_permease"/>
</dbReference>
<comment type="similarity">
    <text evidence="7">Belongs to the binding-protein-dependent transport system permease family.</text>
</comment>
<keyword evidence="4 7" id="KW-0812">Transmembrane</keyword>